<evidence type="ECO:0000313" key="4">
    <source>
        <dbReference type="Proteomes" id="UP000029590"/>
    </source>
</evidence>
<gene>
    <name evidence="3" type="ORF">DM48_1481</name>
</gene>
<dbReference type="CDD" id="cd05233">
    <property type="entry name" value="SDR_c"/>
    <property type="match status" value="1"/>
</dbReference>
<dbReference type="InterPro" id="IPR036291">
    <property type="entry name" value="NAD(P)-bd_dom_sf"/>
</dbReference>
<sequence>MPFFTPATNELSPAPACPPRLALITGASGGVGRCCAKALADIGYATIVVGRDPDRLAALVGEIEALPRAMPCIALAADLKDREAIRGLLARIATLGVPEVFISAAGMTSTRTDRFTDAELDEAMALNALAPIQLARGIIAMMENANRGYIINIASRAGLVGFSDKGIYGASKAAAIRFFDAVYAKYLDSGVRVTSICPGWINTPMATAGGCEKKPEDLLQPQDISSLIAWLVSSNPRVRIRELTVEAGGGATFQ</sequence>
<keyword evidence="2" id="KW-0560">Oxidoreductase</keyword>
<dbReference type="PRINTS" id="PR00081">
    <property type="entry name" value="GDHRDH"/>
</dbReference>
<dbReference type="Proteomes" id="UP000029590">
    <property type="component" value="Unassembled WGS sequence"/>
</dbReference>
<dbReference type="PANTHER" id="PTHR44196:SF1">
    <property type="entry name" value="DEHYDROGENASE_REDUCTASE SDR FAMILY MEMBER 7B"/>
    <property type="match status" value="1"/>
</dbReference>
<dbReference type="RefSeq" id="WP_157693249.1">
    <property type="nucleotide sequence ID" value="NZ_CADEPT010000006.1"/>
</dbReference>
<dbReference type="PANTHER" id="PTHR44196">
    <property type="entry name" value="DEHYDROGENASE/REDUCTASE SDR FAMILY MEMBER 7B"/>
    <property type="match status" value="1"/>
</dbReference>
<accession>A0AAW3EX99</accession>
<dbReference type="AlphaFoldDB" id="A0AAW3EX99"/>
<dbReference type="GO" id="GO:0016491">
    <property type="term" value="F:oxidoreductase activity"/>
    <property type="evidence" value="ECO:0007669"/>
    <property type="project" value="UniProtKB-KW"/>
</dbReference>
<proteinExistence type="inferred from homology"/>
<dbReference type="EMBL" id="JPGG01000016">
    <property type="protein sequence ID" value="KGC12752.1"/>
    <property type="molecule type" value="Genomic_DNA"/>
</dbReference>
<dbReference type="Pfam" id="PF00106">
    <property type="entry name" value="adh_short"/>
    <property type="match status" value="1"/>
</dbReference>
<organism evidence="3 4">
    <name type="scientific">Burkholderia gladioli</name>
    <name type="common">Pseudomonas marginata</name>
    <name type="synonym">Phytomonas marginata</name>
    <dbReference type="NCBI Taxonomy" id="28095"/>
    <lineage>
        <taxon>Bacteria</taxon>
        <taxon>Pseudomonadati</taxon>
        <taxon>Pseudomonadota</taxon>
        <taxon>Betaproteobacteria</taxon>
        <taxon>Burkholderiales</taxon>
        <taxon>Burkholderiaceae</taxon>
        <taxon>Burkholderia</taxon>
    </lineage>
</organism>
<comment type="similarity">
    <text evidence="1">Belongs to the short-chain dehydrogenases/reductases (SDR) family.</text>
</comment>
<dbReference type="GO" id="GO:0016020">
    <property type="term" value="C:membrane"/>
    <property type="evidence" value="ECO:0007669"/>
    <property type="project" value="TreeGrafter"/>
</dbReference>
<dbReference type="InterPro" id="IPR002347">
    <property type="entry name" value="SDR_fam"/>
</dbReference>
<evidence type="ECO:0000313" key="3">
    <source>
        <dbReference type="EMBL" id="KGC12752.1"/>
    </source>
</evidence>
<dbReference type="Gene3D" id="3.40.50.720">
    <property type="entry name" value="NAD(P)-binding Rossmann-like Domain"/>
    <property type="match status" value="1"/>
</dbReference>
<name>A0AAW3EX99_BURGA</name>
<dbReference type="SUPFAM" id="SSF51735">
    <property type="entry name" value="NAD(P)-binding Rossmann-fold domains"/>
    <property type="match status" value="1"/>
</dbReference>
<dbReference type="KEGG" id="bgo:BM43_6284"/>
<comment type="caution">
    <text evidence="3">The sequence shown here is derived from an EMBL/GenBank/DDBJ whole genome shotgun (WGS) entry which is preliminary data.</text>
</comment>
<evidence type="ECO:0000256" key="2">
    <source>
        <dbReference type="ARBA" id="ARBA00023002"/>
    </source>
</evidence>
<evidence type="ECO:0000256" key="1">
    <source>
        <dbReference type="ARBA" id="ARBA00006484"/>
    </source>
</evidence>
<reference evidence="3 4" key="1">
    <citation type="submission" date="2014-04" db="EMBL/GenBank/DDBJ databases">
        <authorList>
            <person name="Bishop-Lilly K.A."/>
            <person name="Broomall S.M."/>
            <person name="Chain P.S."/>
            <person name="Chertkov O."/>
            <person name="Coyne S.R."/>
            <person name="Daligault H.E."/>
            <person name="Davenport K.W."/>
            <person name="Erkkila T."/>
            <person name="Frey K.G."/>
            <person name="Gibbons H.S."/>
            <person name="Gu W."/>
            <person name="Jaissle J."/>
            <person name="Johnson S.L."/>
            <person name="Koroleva G.I."/>
            <person name="Ladner J.T."/>
            <person name="Lo C.-C."/>
            <person name="Minogue T.D."/>
            <person name="Munk C."/>
            <person name="Palacios G.F."/>
            <person name="Redden C.L."/>
            <person name="Rosenzweig C.N."/>
            <person name="Scholz M.B."/>
            <person name="Teshima H."/>
            <person name="Xu Y."/>
        </authorList>
    </citation>
    <scope>NUCLEOTIDE SEQUENCE [LARGE SCALE GENOMIC DNA]</scope>
    <source>
        <strain evidence="4">gladioli</strain>
    </source>
</reference>
<protein>
    <submittedName>
        <fullName evidence="3">Short chain dehydrogenase family protein</fullName>
    </submittedName>
</protein>